<dbReference type="InterPro" id="IPR009057">
    <property type="entry name" value="Homeodomain-like_sf"/>
</dbReference>
<evidence type="ECO:0000313" key="5">
    <source>
        <dbReference type="EMBL" id="MFH4981400.1"/>
    </source>
</evidence>
<dbReference type="Gene3D" id="1.10.10.60">
    <property type="entry name" value="Homeodomain-like"/>
    <property type="match status" value="1"/>
</dbReference>
<feature type="compositionally biased region" description="Polar residues" evidence="3">
    <location>
        <begin position="66"/>
        <end position="76"/>
    </location>
</feature>
<dbReference type="PANTHER" id="PTHR19303">
    <property type="entry name" value="TRANSPOSON"/>
    <property type="match status" value="1"/>
</dbReference>
<evidence type="ECO:0000256" key="1">
    <source>
        <dbReference type="ARBA" id="ARBA00004123"/>
    </source>
</evidence>
<protein>
    <recommendedName>
        <fullName evidence="4">HTH CENPB-type domain-containing protein</fullName>
    </recommendedName>
</protein>
<name>A0ABD6EPD5_9BILA</name>
<feature type="region of interest" description="Disordered" evidence="3">
    <location>
        <begin position="57"/>
        <end position="81"/>
    </location>
</feature>
<dbReference type="AlphaFoldDB" id="A0ABD6EPD5"/>
<gene>
    <name evidence="5" type="ORF">AB6A40_008109</name>
</gene>
<dbReference type="GO" id="GO:0005634">
    <property type="term" value="C:nucleus"/>
    <property type="evidence" value="ECO:0007669"/>
    <property type="project" value="UniProtKB-SubCell"/>
</dbReference>
<comment type="caution">
    <text evidence="5">The sequence shown here is derived from an EMBL/GenBank/DDBJ whole genome shotgun (WGS) entry which is preliminary data.</text>
</comment>
<dbReference type="Proteomes" id="UP001608902">
    <property type="component" value="Unassembled WGS sequence"/>
</dbReference>
<dbReference type="GO" id="GO:0003677">
    <property type="term" value="F:DNA binding"/>
    <property type="evidence" value="ECO:0007669"/>
    <property type="project" value="UniProtKB-KW"/>
</dbReference>
<evidence type="ECO:0000256" key="3">
    <source>
        <dbReference type="SAM" id="MobiDB-lite"/>
    </source>
</evidence>
<sequence>MGGHTRERRSSSSLTEKESKRSHIMYPTPEPRKQRAAAMAAKDAMTMMSIKEHALKSVTRREPASSARNAKRSLNSVCDDHPYSKHRRSIATASSHLSDVEKALHIVSDNSKDSAVAVNDSTSTICVDANAASSHDLSSFPRELTVKEVITKTMRNNRISMRGLSRDIVGLMKDMQKEESMSKICSEPYSYSAVGSTDTAQPVQANDSSVTVDSCHHPSLAGKLETLGTKSDGSHCASSEVSTPESNTHHKDEMPITQSNPAGVNHLNAVASMKEKSDSLQHTLNNRISESRRDRTLMVSEKILMIADFDAGMLPHELEAKYDVSKIMVADVLRNRISIIRQQASSLSDRISMKRRRTNFVGLNILMWRYFCECRDRGLILNGRQLKEHALTIARQLGLHNFKGSEGWLDSFKRRHNIDLKTMSGHAVLYESDSDANGSFHEKFTGNQYVNSDASLLEDNFDDVESPPVVDANQFLIAATDAAAARAANEDSAIGNPPFNINCIPSSENRPAGLFSVVHLMFPV</sequence>
<accession>A0ABD6EPD5</accession>
<evidence type="ECO:0000259" key="4">
    <source>
        <dbReference type="PROSITE" id="PS51253"/>
    </source>
</evidence>
<feature type="region of interest" description="Disordered" evidence="3">
    <location>
        <begin position="1"/>
        <end position="36"/>
    </location>
</feature>
<evidence type="ECO:0000256" key="2">
    <source>
        <dbReference type="ARBA" id="ARBA00023125"/>
    </source>
</evidence>
<feature type="compositionally biased region" description="Polar residues" evidence="3">
    <location>
        <begin position="228"/>
        <end position="246"/>
    </location>
</feature>
<feature type="region of interest" description="Disordered" evidence="3">
    <location>
        <begin position="223"/>
        <end position="261"/>
    </location>
</feature>
<proteinExistence type="predicted"/>
<dbReference type="EMBL" id="JBGFUD010007136">
    <property type="protein sequence ID" value="MFH4981400.1"/>
    <property type="molecule type" value="Genomic_DNA"/>
</dbReference>
<feature type="compositionally biased region" description="Basic and acidic residues" evidence="3">
    <location>
        <begin position="1"/>
        <end position="21"/>
    </location>
</feature>
<reference evidence="5 6" key="1">
    <citation type="submission" date="2024-08" db="EMBL/GenBank/DDBJ databases">
        <title>Gnathostoma spinigerum genome.</title>
        <authorList>
            <person name="Gonzalez-Bertolin B."/>
            <person name="Monzon S."/>
            <person name="Zaballos A."/>
            <person name="Jimenez P."/>
            <person name="Dekumyoy P."/>
            <person name="Varona S."/>
            <person name="Cuesta I."/>
            <person name="Sumanam S."/>
            <person name="Adisakwattana P."/>
            <person name="Gasser R.B."/>
            <person name="Hernandez-Gonzalez A."/>
            <person name="Young N.D."/>
            <person name="Perteguer M.J."/>
        </authorList>
    </citation>
    <scope>NUCLEOTIDE SEQUENCE [LARGE SCALE GENOMIC DNA]</scope>
    <source>
        <strain evidence="5">AL3</strain>
        <tissue evidence="5">Liver</tissue>
    </source>
</reference>
<keyword evidence="6" id="KW-1185">Reference proteome</keyword>
<comment type="subcellular location">
    <subcellularLocation>
        <location evidence="1">Nucleus</location>
    </subcellularLocation>
</comment>
<dbReference type="InterPro" id="IPR006600">
    <property type="entry name" value="HTH_CenpB_DNA-bd_dom"/>
</dbReference>
<dbReference type="SMART" id="SM00674">
    <property type="entry name" value="CENPB"/>
    <property type="match status" value="1"/>
</dbReference>
<evidence type="ECO:0000313" key="6">
    <source>
        <dbReference type="Proteomes" id="UP001608902"/>
    </source>
</evidence>
<feature type="domain" description="HTH CENPB-type" evidence="4">
    <location>
        <begin position="351"/>
        <end position="422"/>
    </location>
</feature>
<organism evidence="5 6">
    <name type="scientific">Gnathostoma spinigerum</name>
    <dbReference type="NCBI Taxonomy" id="75299"/>
    <lineage>
        <taxon>Eukaryota</taxon>
        <taxon>Metazoa</taxon>
        <taxon>Ecdysozoa</taxon>
        <taxon>Nematoda</taxon>
        <taxon>Chromadorea</taxon>
        <taxon>Rhabditida</taxon>
        <taxon>Spirurina</taxon>
        <taxon>Gnathostomatomorpha</taxon>
        <taxon>Gnathostomatoidea</taxon>
        <taxon>Gnathostomatidae</taxon>
        <taxon>Gnathostoma</taxon>
    </lineage>
</organism>
<keyword evidence="2" id="KW-0238">DNA-binding</keyword>
<dbReference type="PROSITE" id="PS51253">
    <property type="entry name" value="HTH_CENPB"/>
    <property type="match status" value="1"/>
</dbReference>
<dbReference type="Pfam" id="PF03221">
    <property type="entry name" value="HTH_Tnp_Tc5"/>
    <property type="match status" value="1"/>
</dbReference>
<dbReference type="InterPro" id="IPR050863">
    <property type="entry name" value="CenT-Element_Derived"/>
</dbReference>
<dbReference type="SUPFAM" id="SSF46689">
    <property type="entry name" value="Homeodomain-like"/>
    <property type="match status" value="1"/>
</dbReference>